<organism evidence="2 3">
    <name type="scientific">Sphingomonas oligophenolica</name>
    <dbReference type="NCBI Taxonomy" id="301154"/>
    <lineage>
        <taxon>Bacteria</taxon>
        <taxon>Pseudomonadati</taxon>
        <taxon>Pseudomonadota</taxon>
        <taxon>Alphaproteobacteria</taxon>
        <taxon>Sphingomonadales</taxon>
        <taxon>Sphingomonadaceae</taxon>
        <taxon>Sphingomonas</taxon>
    </lineage>
</organism>
<accession>A0ABU9Y112</accession>
<evidence type="ECO:0000313" key="2">
    <source>
        <dbReference type="EMBL" id="MEN2789494.1"/>
    </source>
</evidence>
<comment type="caution">
    <text evidence="2">The sequence shown here is derived from an EMBL/GenBank/DDBJ whole genome shotgun (WGS) entry which is preliminary data.</text>
</comment>
<reference evidence="2 3" key="1">
    <citation type="submission" date="2024-05" db="EMBL/GenBank/DDBJ databases">
        <authorList>
            <person name="Liu Q."/>
            <person name="Xin Y.-H."/>
        </authorList>
    </citation>
    <scope>NUCLEOTIDE SEQUENCE [LARGE SCALE GENOMIC DNA]</scope>
    <source>
        <strain evidence="2 3">CGMCC 1.10181</strain>
    </source>
</reference>
<sequence length="49" mass="5363">MSDDPIPSTEPPVSGPGREALMVWVKLLGMLVALAVFGWVVFRLSRSLH</sequence>
<keyword evidence="1" id="KW-1133">Transmembrane helix</keyword>
<keyword evidence="3" id="KW-1185">Reference proteome</keyword>
<dbReference type="RefSeq" id="WP_343887207.1">
    <property type="nucleotide sequence ID" value="NZ_BAAAEH010000002.1"/>
</dbReference>
<name>A0ABU9Y112_9SPHN</name>
<evidence type="ECO:0000256" key="1">
    <source>
        <dbReference type="SAM" id="Phobius"/>
    </source>
</evidence>
<keyword evidence="1" id="KW-0812">Transmembrane</keyword>
<dbReference type="EMBL" id="JBDIME010000004">
    <property type="protein sequence ID" value="MEN2789494.1"/>
    <property type="molecule type" value="Genomic_DNA"/>
</dbReference>
<dbReference type="Proteomes" id="UP001419910">
    <property type="component" value="Unassembled WGS sequence"/>
</dbReference>
<proteinExistence type="predicted"/>
<protein>
    <submittedName>
        <fullName evidence="2">Uncharacterized protein</fullName>
    </submittedName>
</protein>
<keyword evidence="1" id="KW-0472">Membrane</keyword>
<gene>
    <name evidence="2" type="ORF">ABC974_07655</name>
</gene>
<evidence type="ECO:0000313" key="3">
    <source>
        <dbReference type="Proteomes" id="UP001419910"/>
    </source>
</evidence>
<feature type="transmembrane region" description="Helical" evidence="1">
    <location>
        <begin position="20"/>
        <end position="42"/>
    </location>
</feature>